<evidence type="ECO:0000256" key="5">
    <source>
        <dbReference type="ARBA" id="ARBA00022448"/>
    </source>
</evidence>
<feature type="transmembrane region" description="Helical" evidence="22">
    <location>
        <begin position="732"/>
        <end position="750"/>
    </location>
</feature>
<comment type="caution">
    <text evidence="25">The sequence shown here is derived from an EMBL/GenBank/DDBJ whole genome shotgun (WGS) entry which is preliminary data.</text>
</comment>
<dbReference type="InterPro" id="IPR036412">
    <property type="entry name" value="HAD-like_sf"/>
</dbReference>
<dbReference type="InterPro" id="IPR044492">
    <property type="entry name" value="P_typ_ATPase_HD_dom"/>
</dbReference>
<evidence type="ECO:0000313" key="26">
    <source>
        <dbReference type="Proteomes" id="UP000539953"/>
    </source>
</evidence>
<dbReference type="PROSITE" id="PS50846">
    <property type="entry name" value="HMA_2"/>
    <property type="match status" value="3"/>
</dbReference>
<keyword evidence="9" id="KW-0677">Repeat</keyword>
<dbReference type="InterPro" id="IPR006121">
    <property type="entry name" value="HMA_dom"/>
</dbReference>
<feature type="compositionally biased region" description="Basic and acidic residues" evidence="23">
    <location>
        <begin position="766"/>
        <end position="776"/>
    </location>
</feature>
<reference evidence="25 26" key="1">
    <citation type="submission" date="2020-08" db="EMBL/GenBank/DDBJ databases">
        <title>Genomic Encyclopedia of Type Strains, Phase IV (KMG-IV): sequencing the most valuable type-strain genomes for metagenomic binning, comparative biology and taxonomic classification.</title>
        <authorList>
            <person name="Goeker M."/>
        </authorList>
    </citation>
    <scope>NUCLEOTIDE SEQUENCE [LARGE SCALE GENOMIC DNA]</scope>
    <source>
        <strain evidence="25 26">DSM 25799</strain>
    </source>
</reference>
<dbReference type="NCBIfam" id="TIGR01494">
    <property type="entry name" value="ATPase_P-type"/>
    <property type="match status" value="1"/>
</dbReference>
<dbReference type="Gene3D" id="3.40.50.1000">
    <property type="entry name" value="HAD superfamily/HAD-like"/>
    <property type="match status" value="1"/>
</dbReference>
<keyword evidence="17" id="KW-0406">Ion transport</keyword>
<dbReference type="PROSITE" id="PS00154">
    <property type="entry name" value="ATPASE_E1_E2"/>
    <property type="match status" value="1"/>
</dbReference>
<dbReference type="GO" id="GO:0005524">
    <property type="term" value="F:ATP binding"/>
    <property type="evidence" value="ECO:0007669"/>
    <property type="project" value="UniProtKB-UniRule"/>
</dbReference>
<organism evidence="25 26">
    <name type="scientific">Catenisphaera adipataccumulans</name>
    <dbReference type="NCBI Taxonomy" id="700500"/>
    <lineage>
        <taxon>Bacteria</taxon>
        <taxon>Bacillati</taxon>
        <taxon>Bacillota</taxon>
        <taxon>Erysipelotrichia</taxon>
        <taxon>Erysipelotrichales</taxon>
        <taxon>Erysipelotrichaceae</taxon>
        <taxon>Catenisphaera</taxon>
    </lineage>
</organism>
<dbReference type="InterPro" id="IPR017969">
    <property type="entry name" value="Heavy-metal-associated_CS"/>
</dbReference>
<dbReference type="Gene3D" id="2.70.150.10">
    <property type="entry name" value="Calcium-transporting ATPase, cytoplasmic transduction domain A"/>
    <property type="match status" value="1"/>
</dbReference>
<dbReference type="Pfam" id="PF00122">
    <property type="entry name" value="E1-E2_ATPase"/>
    <property type="match status" value="1"/>
</dbReference>
<dbReference type="CDD" id="cd02094">
    <property type="entry name" value="P-type_ATPase_Cu-like"/>
    <property type="match status" value="1"/>
</dbReference>
<name>A0A7W8FUE5_9FIRM</name>
<evidence type="ECO:0000256" key="4">
    <source>
        <dbReference type="ARBA" id="ARBA00015102"/>
    </source>
</evidence>
<keyword evidence="10 22" id="KW-0547">Nucleotide-binding</keyword>
<keyword evidence="18 22" id="KW-0472">Membrane</keyword>
<feature type="region of interest" description="Disordered" evidence="23">
    <location>
        <begin position="764"/>
        <end position="783"/>
    </location>
</feature>
<feature type="transmembrane region" description="Helical" evidence="22">
    <location>
        <begin position="703"/>
        <end position="726"/>
    </location>
</feature>
<evidence type="ECO:0000256" key="12">
    <source>
        <dbReference type="ARBA" id="ARBA00022840"/>
    </source>
</evidence>
<feature type="transmembrane region" description="Helical" evidence="22">
    <location>
        <begin position="97"/>
        <end position="115"/>
    </location>
</feature>
<dbReference type="NCBIfam" id="TIGR01511">
    <property type="entry name" value="ATPase-IB1_Cu"/>
    <property type="match status" value="1"/>
</dbReference>
<dbReference type="SUPFAM" id="SSF81665">
    <property type="entry name" value="Calcium ATPase, transmembrane domain M"/>
    <property type="match status" value="1"/>
</dbReference>
<keyword evidence="5" id="KW-0813">Transport</keyword>
<keyword evidence="16" id="KW-0186">Copper</keyword>
<dbReference type="SFLD" id="SFLDG00002">
    <property type="entry name" value="C1.7:_P-type_atpase_like"/>
    <property type="match status" value="1"/>
</dbReference>
<dbReference type="InterPro" id="IPR006122">
    <property type="entry name" value="HMA_Cu_ion-bd"/>
</dbReference>
<dbReference type="EC" id="7.2.2.8" evidence="3"/>
<evidence type="ECO:0000256" key="9">
    <source>
        <dbReference type="ARBA" id="ARBA00022737"/>
    </source>
</evidence>
<dbReference type="PANTHER" id="PTHR43520:SF8">
    <property type="entry name" value="P-TYPE CU(+) TRANSPORTER"/>
    <property type="match status" value="1"/>
</dbReference>
<evidence type="ECO:0000256" key="16">
    <source>
        <dbReference type="ARBA" id="ARBA00023008"/>
    </source>
</evidence>
<dbReference type="NCBIfam" id="TIGR00003">
    <property type="entry name" value="copper ion binding protein"/>
    <property type="match status" value="3"/>
</dbReference>
<dbReference type="Pfam" id="PF00403">
    <property type="entry name" value="HMA"/>
    <property type="match status" value="3"/>
</dbReference>
<evidence type="ECO:0000256" key="21">
    <source>
        <dbReference type="ARBA" id="ARBA00049289"/>
    </source>
</evidence>
<dbReference type="InterPro" id="IPR023299">
    <property type="entry name" value="ATPase_P-typ_cyto_dom_N"/>
</dbReference>
<dbReference type="InterPro" id="IPR018303">
    <property type="entry name" value="ATPase_P-typ_P_site"/>
</dbReference>
<comment type="similarity">
    <text evidence="2 22">Belongs to the cation transport ATPase (P-type) (TC 3.A.3) family. Type IB subfamily.</text>
</comment>
<dbReference type="GO" id="GO:0005507">
    <property type="term" value="F:copper ion binding"/>
    <property type="evidence" value="ECO:0007669"/>
    <property type="project" value="InterPro"/>
</dbReference>
<dbReference type="InterPro" id="IPR023298">
    <property type="entry name" value="ATPase_P-typ_TM_dom_sf"/>
</dbReference>
<dbReference type="PROSITE" id="PS01047">
    <property type="entry name" value="HMA_1"/>
    <property type="match status" value="3"/>
</dbReference>
<gene>
    <name evidence="25" type="ORF">HNQ47_000533</name>
</gene>
<evidence type="ECO:0000256" key="6">
    <source>
        <dbReference type="ARBA" id="ARBA00022475"/>
    </source>
</evidence>
<feature type="transmembrane region" description="Helical" evidence="22">
    <location>
        <begin position="173"/>
        <end position="197"/>
    </location>
</feature>
<keyword evidence="8 22" id="KW-0479">Metal-binding</keyword>
<dbReference type="NCBIfam" id="TIGR01525">
    <property type="entry name" value="ATPase-IB_hvy"/>
    <property type="match status" value="1"/>
</dbReference>
<feature type="domain" description="HMA" evidence="24">
    <location>
        <begin position="871"/>
        <end position="936"/>
    </location>
</feature>
<dbReference type="InterPro" id="IPR008250">
    <property type="entry name" value="ATPase_P-typ_transduc_dom_A_sf"/>
</dbReference>
<dbReference type="Gene3D" id="3.30.70.100">
    <property type="match status" value="3"/>
</dbReference>
<dbReference type="CDD" id="cd00371">
    <property type="entry name" value="HMA"/>
    <property type="match status" value="3"/>
</dbReference>
<dbReference type="FunFam" id="3.30.70.100:FF:000005">
    <property type="entry name" value="Copper-exporting P-type ATPase A"/>
    <property type="match status" value="1"/>
</dbReference>
<feature type="transmembrane region" description="Helical" evidence="22">
    <location>
        <begin position="397"/>
        <end position="418"/>
    </location>
</feature>
<dbReference type="Gene3D" id="3.40.1110.10">
    <property type="entry name" value="Calcium-transporting ATPase, cytoplasmic domain N"/>
    <property type="match status" value="1"/>
</dbReference>
<evidence type="ECO:0000256" key="13">
    <source>
        <dbReference type="ARBA" id="ARBA00022842"/>
    </source>
</evidence>
<keyword evidence="26" id="KW-1185">Reference proteome</keyword>
<proteinExistence type="inferred from homology"/>
<feature type="transmembrane region" description="Helical" evidence="22">
    <location>
        <begin position="209"/>
        <end position="229"/>
    </location>
</feature>
<feature type="transmembrane region" description="Helical" evidence="22">
    <location>
        <begin position="363"/>
        <end position="385"/>
    </location>
</feature>
<evidence type="ECO:0000256" key="23">
    <source>
        <dbReference type="SAM" id="MobiDB-lite"/>
    </source>
</evidence>
<evidence type="ECO:0000256" key="18">
    <source>
        <dbReference type="ARBA" id="ARBA00023136"/>
    </source>
</evidence>
<evidence type="ECO:0000256" key="1">
    <source>
        <dbReference type="ARBA" id="ARBA00004651"/>
    </source>
</evidence>
<evidence type="ECO:0000256" key="2">
    <source>
        <dbReference type="ARBA" id="ARBA00006024"/>
    </source>
</evidence>
<dbReference type="AlphaFoldDB" id="A0A7W8FUE5"/>
<dbReference type="SFLD" id="SFLDS00003">
    <property type="entry name" value="Haloacid_Dehalogenase"/>
    <property type="match status" value="1"/>
</dbReference>
<dbReference type="SUPFAM" id="SSF56784">
    <property type="entry name" value="HAD-like"/>
    <property type="match status" value="1"/>
</dbReference>
<dbReference type="SUPFAM" id="SSF55008">
    <property type="entry name" value="HMA, heavy metal-associated domain"/>
    <property type="match status" value="3"/>
</dbReference>
<dbReference type="PRINTS" id="PR00943">
    <property type="entry name" value="CUATPASE"/>
</dbReference>
<feature type="domain" description="HMA" evidence="24">
    <location>
        <begin position="1"/>
        <end position="67"/>
    </location>
</feature>
<evidence type="ECO:0000259" key="24">
    <source>
        <dbReference type="PROSITE" id="PS50846"/>
    </source>
</evidence>
<dbReference type="GO" id="GO:0043682">
    <property type="term" value="F:P-type divalent copper transporter activity"/>
    <property type="evidence" value="ECO:0007669"/>
    <property type="project" value="TreeGrafter"/>
</dbReference>
<feature type="domain" description="HMA" evidence="24">
    <location>
        <begin position="791"/>
        <end position="856"/>
    </location>
</feature>
<dbReference type="GO" id="GO:0140581">
    <property type="term" value="F:P-type monovalent copper transporter activity"/>
    <property type="evidence" value="ECO:0007669"/>
    <property type="project" value="UniProtKB-EC"/>
</dbReference>
<keyword evidence="7 22" id="KW-0812">Transmembrane</keyword>
<evidence type="ECO:0000256" key="10">
    <source>
        <dbReference type="ARBA" id="ARBA00022741"/>
    </source>
</evidence>
<keyword evidence="12 22" id="KW-0067">ATP-binding</keyword>
<protein>
    <recommendedName>
        <fullName evidence="4">Copper-exporting P-type ATPase</fullName>
        <ecNumber evidence="3">7.2.2.8</ecNumber>
    </recommendedName>
    <alternativeName>
        <fullName evidence="19">Copper-exporting P-type ATPase A</fullName>
    </alternativeName>
    <alternativeName>
        <fullName evidence="20">Cu(+)-exporting ATPase</fullName>
    </alternativeName>
</protein>
<accession>A0A7W8FUE5</accession>
<dbReference type="InterPro" id="IPR059000">
    <property type="entry name" value="ATPase_P-type_domA"/>
</dbReference>
<dbReference type="GO" id="GO:0055070">
    <property type="term" value="P:copper ion homeostasis"/>
    <property type="evidence" value="ECO:0007669"/>
    <property type="project" value="TreeGrafter"/>
</dbReference>
<evidence type="ECO:0000256" key="7">
    <source>
        <dbReference type="ARBA" id="ARBA00022692"/>
    </source>
</evidence>
<dbReference type="PANTHER" id="PTHR43520">
    <property type="entry name" value="ATP7, ISOFORM B"/>
    <property type="match status" value="1"/>
</dbReference>
<evidence type="ECO:0000256" key="3">
    <source>
        <dbReference type="ARBA" id="ARBA00012517"/>
    </source>
</evidence>
<comment type="catalytic activity">
    <reaction evidence="21">
        <text>Cu(+)(in) + ATP + H2O = Cu(+)(out) + ADP + phosphate + H(+)</text>
        <dbReference type="Rhea" id="RHEA:25792"/>
        <dbReference type="ChEBI" id="CHEBI:15377"/>
        <dbReference type="ChEBI" id="CHEBI:15378"/>
        <dbReference type="ChEBI" id="CHEBI:30616"/>
        <dbReference type="ChEBI" id="CHEBI:43474"/>
        <dbReference type="ChEBI" id="CHEBI:49552"/>
        <dbReference type="ChEBI" id="CHEBI:456216"/>
        <dbReference type="EC" id="7.2.2.8"/>
    </reaction>
</comment>
<dbReference type="InterPro" id="IPR001757">
    <property type="entry name" value="P_typ_ATPase"/>
</dbReference>
<evidence type="ECO:0000256" key="22">
    <source>
        <dbReference type="RuleBase" id="RU362081"/>
    </source>
</evidence>
<dbReference type="InterPro" id="IPR036163">
    <property type="entry name" value="HMA_dom_sf"/>
</dbReference>
<dbReference type="Pfam" id="PF00702">
    <property type="entry name" value="Hydrolase"/>
    <property type="match status" value="1"/>
</dbReference>
<dbReference type="SFLD" id="SFLDF00027">
    <property type="entry name" value="p-type_atpase"/>
    <property type="match status" value="1"/>
</dbReference>
<evidence type="ECO:0000256" key="11">
    <source>
        <dbReference type="ARBA" id="ARBA00022796"/>
    </source>
</evidence>
<keyword evidence="15 22" id="KW-1133">Transmembrane helix</keyword>
<dbReference type="InterPro" id="IPR023214">
    <property type="entry name" value="HAD_sf"/>
</dbReference>
<dbReference type="GO" id="GO:0016887">
    <property type="term" value="F:ATP hydrolysis activity"/>
    <property type="evidence" value="ECO:0007669"/>
    <property type="project" value="InterPro"/>
</dbReference>
<keyword evidence="11" id="KW-0187">Copper transport</keyword>
<keyword evidence="14" id="KW-1278">Translocase</keyword>
<sequence>MKESFNVYGMTCAACQANVTKAVAKLDGVKDVDVSLLGNSMKVDYDEQKVDAKTICDAVDRIGYTAEQKQAPKSETNSLKKEWADRQARVERDRKAAWDRLISSVILMIPLMYVAMGEMLHLPLPAILSGEQNHLINALTQLILAAIIMVIQKHFYIDGFKGLLKRAPNMDSLVALGSGASFVYALAMTYIMAYGYGHGQMTLVHHAAHSLYFDSAAMIVTLVSIGKYLESKSKAKTGDALSKLMDLTPKNAIVIRDGQEVQVAQDQVRVGDIVVMKPGQRVPVDGTVLEGTGYLDQSAITGESIPVEKTAGDEVLSATINENGTFRFKAEKVGDDTTLSQIIRLVDEAGTSKAPIARTADKVAAVFVPIVIGLALATFAGWMIVGGDFRTALNNAISVLVISCPCALGLATPMAIMVGTEKAAQFGILLKNAESLENLHNIQTIVLDKTGTITSGKPSVQDVVNFTDQSDADFLELAAAIEQGSNHPLAEAITAAANGDLAQADAFENISGKGVKAVIGQKTYYAGNRKLMDQVGIAIPEKAETALNDLAEQGKTPMLFADEKQVLGIIAVADTVRQTSAAAIAAFRQQGIHTVMLTGDNAKTARAMADRVGIDEVISDVLPADKEAKIRSLQEKGQFTAMVGDGINDAPALVRADIGIAIGQGTDIAMDSADVVLMKNDLTDVNTAIDLSRAVIRNVHQNLFWALIYNVIGIPLAMGVLTPLTGWTLSPMYGAAAMSLSSIIVCTNAWRLRFFQSKYASTGSKQEAKPSDHKQSEVSSPAVKEEPVVKEKLLLDVQGMMCNHCVASVTYALRHVKGVIDADVKLDPHSALVSTDGTVTHAALEQAVENAGYQVVSITSDQPVKKEDTRMKKQMDVDGMMCEHCQAHVTKALSDVPGVSDVQVSLEKKNATFNAEDSVTDEMLKKAVTDAGYQPGNIRNC</sequence>
<evidence type="ECO:0000313" key="25">
    <source>
        <dbReference type="EMBL" id="MBB5182514.1"/>
    </source>
</evidence>
<dbReference type="Proteomes" id="UP000539953">
    <property type="component" value="Unassembled WGS sequence"/>
</dbReference>
<evidence type="ECO:0000256" key="17">
    <source>
        <dbReference type="ARBA" id="ARBA00023065"/>
    </source>
</evidence>
<feature type="transmembrane region" description="Helical" evidence="22">
    <location>
        <begin position="135"/>
        <end position="152"/>
    </location>
</feature>
<evidence type="ECO:0000256" key="19">
    <source>
        <dbReference type="ARBA" id="ARBA00029719"/>
    </source>
</evidence>
<evidence type="ECO:0000256" key="14">
    <source>
        <dbReference type="ARBA" id="ARBA00022967"/>
    </source>
</evidence>
<dbReference type="PRINTS" id="PR00119">
    <property type="entry name" value="CATATPASE"/>
</dbReference>
<keyword evidence="13" id="KW-0460">Magnesium</keyword>
<evidence type="ECO:0000256" key="15">
    <source>
        <dbReference type="ARBA" id="ARBA00022989"/>
    </source>
</evidence>
<dbReference type="InterPro" id="IPR027256">
    <property type="entry name" value="P-typ_ATPase_IB"/>
</dbReference>
<evidence type="ECO:0000256" key="20">
    <source>
        <dbReference type="ARBA" id="ARBA00033239"/>
    </source>
</evidence>
<dbReference type="GO" id="GO:0005886">
    <property type="term" value="C:plasma membrane"/>
    <property type="evidence" value="ECO:0007669"/>
    <property type="project" value="UniProtKB-SubCell"/>
</dbReference>
<dbReference type="RefSeq" id="WP_183327273.1">
    <property type="nucleotide sequence ID" value="NZ_JACHHK010000002.1"/>
</dbReference>
<comment type="subcellular location">
    <subcellularLocation>
        <location evidence="1">Cell membrane</location>
        <topology evidence="1">Multi-pass membrane protein</topology>
    </subcellularLocation>
</comment>
<evidence type="ECO:0000256" key="8">
    <source>
        <dbReference type="ARBA" id="ARBA00022723"/>
    </source>
</evidence>
<dbReference type="FunFam" id="2.70.150.10:FF:000020">
    <property type="entry name" value="Copper-exporting P-type ATPase A"/>
    <property type="match status" value="1"/>
</dbReference>
<dbReference type="EMBL" id="JACHHK010000002">
    <property type="protein sequence ID" value="MBB5182514.1"/>
    <property type="molecule type" value="Genomic_DNA"/>
</dbReference>
<dbReference type="SUPFAM" id="SSF81653">
    <property type="entry name" value="Calcium ATPase, transduction domain A"/>
    <property type="match status" value="1"/>
</dbReference>
<keyword evidence="6 22" id="KW-1003">Cell membrane</keyword>